<dbReference type="RefSeq" id="WP_111590982.1">
    <property type="nucleotide sequence ID" value="NZ_QLMA01000002.1"/>
</dbReference>
<dbReference type="Proteomes" id="UP000249819">
    <property type="component" value="Unassembled WGS sequence"/>
</dbReference>
<dbReference type="OrthoDB" id="2989600at2"/>
<dbReference type="EC" id="4.2.3.-" evidence="1"/>
<comment type="caution">
    <text evidence="2">The sequence shown here is derived from an EMBL/GenBank/DDBJ whole genome shotgun (WGS) entry which is preliminary data.</text>
</comment>
<dbReference type="PANTHER" id="PTHR35201">
    <property type="entry name" value="TERPENE SYNTHASE"/>
    <property type="match status" value="1"/>
</dbReference>
<evidence type="ECO:0000313" key="3">
    <source>
        <dbReference type="Proteomes" id="UP000249819"/>
    </source>
</evidence>
<accession>A0A327W497</accession>
<gene>
    <name evidence="2" type="ORF">CLV59_10216</name>
</gene>
<dbReference type="SUPFAM" id="SSF48576">
    <property type="entry name" value="Terpenoid synthases"/>
    <property type="match status" value="1"/>
</dbReference>
<dbReference type="GO" id="GO:0046872">
    <property type="term" value="F:metal ion binding"/>
    <property type="evidence" value="ECO:0007669"/>
    <property type="project" value="UniProtKB-KW"/>
</dbReference>
<dbReference type="SFLD" id="SFLDS00005">
    <property type="entry name" value="Isoprenoid_Synthase_Type_I"/>
    <property type="match status" value="1"/>
</dbReference>
<dbReference type="InterPro" id="IPR008949">
    <property type="entry name" value="Isoprenoid_synthase_dom_sf"/>
</dbReference>
<keyword evidence="1" id="KW-0479">Metal-binding</keyword>
<keyword evidence="1" id="KW-0460">Magnesium</keyword>
<organism evidence="2 3">
    <name type="scientific">Chitinophaga dinghuensis</name>
    <dbReference type="NCBI Taxonomy" id="1539050"/>
    <lineage>
        <taxon>Bacteria</taxon>
        <taxon>Pseudomonadati</taxon>
        <taxon>Bacteroidota</taxon>
        <taxon>Chitinophagia</taxon>
        <taxon>Chitinophagales</taxon>
        <taxon>Chitinophagaceae</taxon>
        <taxon>Chitinophaga</taxon>
    </lineage>
</organism>
<protein>
    <recommendedName>
        <fullName evidence="1">Terpene synthase</fullName>
        <ecNumber evidence="1">4.2.3.-</ecNumber>
    </recommendedName>
</protein>
<dbReference type="AlphaFoldDB" id="A0A327W497"/>
<dbReference type="SFLD" id="SFLDG01020">
    <property type="entry name" value="Terpene_Cyclase_Like_2"/>
    <property type="match status" value="1"/>
</dbReference>
<keyword evidence="1" id="KW-0456">Lyase</keyword>
<dbReference type="Pfam" id="PF19086">
    <property type="entry name" value="Terpene_syn_C_2"/>
    <property type="match status" value="1"/>
</dbReference>
<evidence type="ECO:0000256" key="1">
    <source>
        <dbReference type="RuleBase" id="RU366034"/>
    </source>
</evidence>
<proteinExistence type="inferred from homology"/>
<comment type="cofactor">
    <cofactor evidence="1">
        <name>Mg(2+)</name>
        <dbReference type="ChEBI" id="CHEBI:18420"/>
    </cofactor>
</comment>
<dbReference type="InterPro" id="IPR034686">
    <property type="entry name" value="Terpene_cyclase-like_2"/>
</dbReference>
<reference evidence="2 3" key="1">
    <citation type="submission" date="2018-06" db="EMBL/GenBank/DDBJ databases">
        <title>Genomic Encyclopedia of Archaeal and Bacterial Type Strains, Phase II (KMG-II): from individual species to whole genera.</title>
        <authorList>
            <person name="Goeker M."/>
        </authorList>
    </citation>
    <scope>NUCLEOTIDE SEQUENCE [LARGE SCALE GENOMIC DNA]</scope>
    <source>
        <strain evidence="2 3">DSM 29821</strain>
    </source>
</reference>
<dbReference type="Gene3D" id="1.10.600.10">
    <property type="entry name" value="Farnesyl Diphosphate Synthase"/>
    <property type="match status" value="1"/>
</dbReference>
<evidence type="ECO:0000313" key="2">
    <source>
        <dbReference type="EMBL" id="RAJ85317.1"/>
    </source>
</evidence>
<sequence>MHLHSIPRLYCPYPIWANQTLTDKIAIHTRAWLRKFALLNNEEQFDFYEKHSFAALIVSSYPFASEKALEIWCDLNTLLFLVDDHMDETTTFSSPEEMLSLEGKFMEILNTGTYNGTQKTLCAFNDFWQRVREISTIEWQQVFIQNIRDMFAGSLWQLKHILMEEKPALRDYQLLRQYLGAAHLATDSLTMMADVNLPEEITSSVLYARVTGHCRNAICYSNDLFSLSKEMSRSNDRAAFNLVTVLSDTKAIPVEEAIRAAVRVHNEEVHQFELLSAVLLSRYPNNNKAIRRYLESLQYLMTGNIHWSTKLTGRYPHIYEGN</sequence>
<comment type="similarity">
    <text evidence="1">Belongs to the terpene synthase family.</text>
</comment>
<dbReference type="EMBL" id="QLMA01000002">
    <property type="protein sequence ID" value="RAJ85317.1"/>
    <property type="molecule type" value="Genomic_DNA"/>
</dbReference>
<dbReference type="PANTHER" id="PTHR35201:SF4">
    <property type="entry name" value="BETA-PINACENE SYNTHASE-RELATED"/>
    <property type="match status" value="1"/>
</dbReference>
<dbReference type="GO" id="GO:0010333">
    <property type="term" value="F:terpene synthase activity"/>
    <property type="evidence" value="ECO:0007669"/>
    <property type="project" value="InterPro"/>
</dbReference>
<keyword evidence="3" id="KW-1185">Reference proteome</keyword>
<name>A0A327W497_9BACT</name>